<comment type="caution">
    <text evidence="6">The sequence shown here is derived from an EMBL/GenBank/DDBJ whole genome shotgun (WGS) entry which is preliminary data.</text>
</comment>
<dbReference type="Gene3D" id="3.40.50.150">
    <property type="entry name" value="Vaccinia Virus protein VP39"/>
    <property type="match status" value="1"/>
</dbReference>
<dbReference type="InterPro" id="IPR016461">
    <property type="entry name" value="COMT-like"/>
</dbReference>
<feature type="domain" description="O-methyltransferase C-terminal" evidence="5">
    <location>
        <begin position="33"/>
        <end position="170"/>
    </location>
</feature>
<organism evidence="6 7">
    <name type="scientific">Saccharothrix saharensis</name>
    <dbReference type="NCBI Taxonomy" id="571190"/>
    <lineage>
        <taxon>Bacteria</taxon>
        <taxon>Bacillati</taxon>
        <taxon>Actinomycetota</taxon>
        <taxon>Actinomycetes</taxon>
        <taxon>Pseudonocardiales</taxon>
        <taxon>Pseudonocardiaceae</taxon>
        <taxon>Saccharothrix</taxon>
    </lineage>
</organism>
<evidence type="ECO:0000313" key="6">
    <source>
        <dbReference type="EMBL" id="TQM77887.1"/>
    </source>
</evidence>
<keyword evidence="2 6" id="KW-0808">Transferase</keyword>
<dbReference type="EMBL" id="VFPP01000001">
    <property type="protein sequence ID" value="TQM77887.1"/>
    <property type="molecule type" value="Genomic_DNA"/>
</dbReference>
<dbReference type="SUPFAM" id="SSF53335">
    <property type="entry name" value="S-adenosyl-L-methionine-dependent methyltransferases"/>
    <property type="match status" value="1"/>
</dbReference>
<evidence type="ECO:0000313" key="7">
    <source>
        <dbReference type="Proteomes" id="UP000316628"/>
    </source>
</evidence>
<feature type="region of interest" description="Disordered" evidence="4">
    <location>
        <begin position="1"/>
        <end position="29"/>
    </location>
</feature>
<name>A0A543J4X4_9PSEU</name>
<dbReference type="InterPro" id="IPR029063">
    <property type="entry name" value="SAM-dependent_MTases_sf"/>
</dbReference>
<evidence type="ECO:0000256" key="4">
    <source>
        <dbReference type="SAM" id="MobiDB-lite"/>
    </source>
</evidence>
<keyword evidence="7" id="KW-1185">Reference proteome</keyword>
<evidence type="ECO:0000256" key="3">
    <source>
        <dbReference type="ARBA" id="ARBA00022691"/>
    </source>
</evidence>
<keyword evidence="3" id="KW-0949">S-adenosyl-L-methionine</keyword>
<dbReference type="OrthoDB" id="582216at2"/>
<dbReference type="Proteomes" id="UP000316628">
    <property type="component" value="Unassembled WGS sequence"/>
</dbReference>
<dbReference type="Pfam" id="PF00891">
    <property type="entry name" value="Methyltransf_2"/>
    <property type="match status" value="1"/>
</dbReference>
<accession>A0A543J4X4</accession>
<reference evidence="6 7" key="1">
    <citation type="submission" date="2019-06" db="EMBL/GenBank/DDBJ databases">
        <title>Sequencing the genomes of 1000 actinobacteria strains.</title>
        <authorList>
            <person name="Klenk H.-P."/>
        </authorList>
    </citation>
    <scope>NUCLEOTIDE SEQUENCE [LARGE SCALE GENOMIC DNA]</scope>
    <source>
        <strain evidence="6 7">DSM 45456</strain>
    </source>
</reference>
<dbReference type="RefSeq" id="WP_141974714.1">
    <property type="nucleotide sequence ID" value="NZ_VFPP01000001.1"/>
</dbReference>
<sequence length="221" mass="23581">MTDPTPLVAVTTGSTTAEQPSAPDGARAGVSVNGVRTSDSLHAVMLAEHYDFRTHRHVLDLGGLSAAFLAQAAARHPKLTGAFVGTREVLDAVRWSVPPEVADRITFHEADPLADPVPGHYDAVLLEHVIHRLDPGRNKAVLRAAREVVDPGGRLLVLDFLLLAEDARRLDPVLAGGHLVIGGAVVYPEDEVHGWLADTGWQVLETRPLPGSPRVVIAEAV</sequence>
<dbReference type="GO" id="GO:0008171">
    <property type="term" value="F:O-methyltransferase activity"/>
    <property type="evidence" value="ECO:0007669"/>
    <property type="project" value="InterPro"/>
</dbReference>
<evidence type="ECO:0000256" key="1">
    <source>
        <dbReference type="ARBA" id="ARBA00022603"/>
    </source>
</evidence>
<evidence type="ECO:0000256" key="2">
    <source>
        <dbReference type="ARBA" id="ARBA00022679"/>
    </source>
</evidence>
<evidence type="ECO:0000259" key="5">
    <source>
        <dbReference type="Pfam" id="PF00891"/>
    </source>
</evidence>
<protein>
    <submittedName>
        <fullName evidence="6">O-methyltransferase</fullName>
    </submittedName>
</protein>
<dbReference type="GO" id="GO:0032259">
    <property type="term" value="P:methylation"/>
    <property type="evidence" value="ECO:0007669"/>
    <property type="project" value="UniProtKB-KW"/>
</dbReference>
<gene>
    <name evidence="6" type="ORF">FHX81_0133</name>
</gene>
<proteinExistence type="predicted"/>
<dbReference type="InterPro" id="IPR001077">
    <property type="entry name" value="COMT_C"/>
</dbReference>
<dbReference type="AlphaFoldDB" id="A0A543J4X4"/>
<dbReference type="PROSITE" id="PS51683">
    <property type="entry name" value="SAM_OMT_II"/>
    <property type="match status" value="1"/>
</dbReference>
<keyword evidence="1 6" id="KW-0489">Methyltransferase</keyword>